<evidence type="ECO:0000256" key="2">
    <source>
        <dbReference type="SAM" id="Phobius"/>
    </source>
</evidence>
<comment type="caution">
    <text evidence="3">The sequence shown here is derived from an EMBL/GenBank/DDBJ whole genome shotgun (WGS) entry which is preliminary data.</text>
</comment>
<feature type="transmembrane region" description="Helical" evidence="2">
    <location>
        <begin position="85"/>
        <end position="105"/>
    </location>
</feature>
<feature type="region of interest" description="Disordered" evidence="1">
    <location>
        <begin position="193"/>
        <end position="228"/>
    </location>
</feature>
<gene>
    <name evidence="3" type="ORF">PYX00_004903</name>
</gene>
<reference evidence="3" key="1">
    <citation type="journal article" date="2024" name="Gigascience">
        <title>Chromosome-level genome of the poultry shaft louse Menopon gallinae provides insight into the host-switching and adaptive evolution of parasitic lice.</title>
        <authorList>
            <person name="Xu Y."/>
            <person name="Ma L."/>
            <person name="Liu S."/>
            <person name="Liang Y."/>
            <person name="Liu Q."/>
            <person name="He Z."/>
            <person name="Tian L."/>
            <person name="Duan Y."/>
            <person name="Cai W."/>
            <person name="Li H."/>
            <person name="Song F."/>
        </authorList>
    </citation>
    <scope>NUCLEOTIDE SEQUENCE</scope>
    <source>
        <strain evidence="3">Cailab_2023a</strain>
    </source>
</reference>
<name>A0AAW2I677_9NEOP</name>
<feature type="transmembrane region" description="Helical" evidence="2">
    <location>
        <begin position="25"/>
        <end position="46"/>
    </location>
</feature>
<protein>
    <submittedName>
        <fullName evidence="3">Uncharacterized protein</fullName>
    </submittedName>
</protein>
<proteinExistence type="predicted"/>
<feature type="transmembrane region" description="Helical" evidence="2">
    <location>
        <begin position="127"/>
        <end position="145"/>
    </location>
</feature>
<dbReference type="EMBL" id="JARGDH010000002">
    <property type="protein sequence ID" value="KAL0277709.1"/>
    <property type="molecule type" value="Genomic_DNA"/>
</dbReference>
<sequence length="228" mass="25191">MSSYPCMYLSTRKCCCCFNCDPRQVFLILSSTCLLLGLINMCSYPLCPAVIISSLVIAFYYFGSGIFLLYAVTGLHENLLRAFPWLMVFSYIPIAGYVGCLVFSLECIEKWTAHYTLDEDPKYAREMYIGIISLYSLFAVVDFLFSTYSMMLSMGQIDIKPAVPPANTYEGPFNKAPAPVAYPAIVETNAPGAGEAVSLDDSDSQEELPDELVPSTSVIPCEDSPEEV</sequence>
<evidence type="ECO:0000313" key="3">
    <source>
        <dbReference type="EMBL" id="KAL0277709.1"/>
    </source>
</evidence>
<dbReference type="AlphaFoldDB" id="A0AAW2I677"/>
<feature type="transmembrane region" description="Helical" evidence="2">
    <location>
        <begin position="52"/>
        <end position="73"/>
    </location>
</feature>
<evidence type="ECO:0000256" key="1">
    <source>
        <dbReference type="SAM" id="MobiDB-lite"/>
    </source>
</evidence>
<keyword evidence="2" id="KW-0812">Transmembrane</keyword>
<accession>A0AAW2I677</accession>
<organism evidence="3">
    <name type="scientific">Menopon gallinae</name>
    <name type="common">poultry shaft louse</name>
    <dbReference type="NCBI Taxonomy" id="328185"/>
    <lineage>
        <taxon>Eukaryota</taxon>
        <taxon>Metazoa</taxon>
        <taxon>Ecdysozoa</taxon>
        <taxon>Arthropoda</taxon>
        <taxon>Hexapoda</taxon>
        <taxon>Insecta</taxon>
        <taxon>Pterygota</taxon>
        <taxon>Neoptera</taxon>
        <taxon>Paraneoptera</taxon>
        <taxon>Psocodea</taxon>
        <taxon>Troctomorpha</taxon>
        <taxon>Phthiraptera</taxon>
        <taxon>Amblycera</taxon>
        <taxon>Menoponidae</taxon>
        <taxon>Menopon</taxon>
    </lineage>
</organism>
<feature type="compositionally biased region" description="Acidic residues" evidence="1">
    <location>
        <begin position="198"/>
        <end position="210"/>
    </location>
</feature>
<keyword evidence="2" id="KW-1133">Transmembrane helix</keyword>
<keyword evidence="2" id="KW-0472">Membrane</keyword>